<dbReference type="RefSeq" id="WP_330130077.1">
    <property type="nucleotide sequence ID" value="NZ_JAUHLI010000020.1"/>
</dbReference>
<accession>A0ABU7J923</accession>
<name>A0ABU7J923_9GAMM</name>
<evidence type="ECO:0000313" key="2">
    <source>
        <dbReference type="Proteomes" id="UP001336314"/>
    </source>
</evidence>
<dbReference type="Proteomes" id="UP001336314">
    <property type="component" value="Unassembled WGS sequence"/>
</dbReference>
<sequence length="360" mass="40457">MAQSLSNYPSVSALLHQAQQAIVDVAAPLGIDAIALLAQLPEHSIRLTGRQVPVLHKRSRGTCSVLYYINQTPSGQAWPFLRFHTFKDGGITADFNGLRWLRSQPGVCLTKPTAIVANKAVHHRLSNLAEREDKSRALYFKRLQQAYEHAGPVDAKHPYLQKRLAGLATASLVDRCAMRQVDTRLMVAIEQLDGRVIGFQLIYPQKSTDNKRNHVAFSGAMRGSFVRVAAVRGLKYFPILFCEGVFTALSLALVWPGEIRAVLGCHNYQPCRKHLRERVYFAHDHDTHKPAVGNVGLSKAMQAALPGDYFITPQFFPMHQPLKPTDFNDMLLLYGIRALQQVFEQPWCYEDSAQKLHHKV</sequence>
<evidence type="ECO:0000313" key="1">
    <source>
        <dbReference type="EMBL" id="MEE2003029.1"/>
    </source>
</evidence>
<reference evidence="1 2" key="1">
    <citation type="submission" date="2023-07" db="EMBL/GenBank/DDBJ databases">
        <title>Alkalimonas sp., MEB108 novel, alkaliphilic bacterium isolated from Lonar Lake, India.</title>
        <authorList>
            <person name="Joshi A."/>
            <person name="Thite S."/>
        </authorList>
    </citation>
    <scope>NUCLEOTIDE SEQUENCE [LARGE SCALE GENOMIC DNA]</scope>
    <source>
        <strain evidence="1 2">MEB108</strain>
    </source>
</reference>
<protein>
    <recommendedName>
        <fullName evidence="3">Toprim domain-containing protein</fullName>
    </recommendedName>
</protein>
<evidence type="ECO:0008006" key="3">
    <source>
        <dbReference type="Google" id="ProtNLM"/>
    </source>
</evidence>
<keyword evidence="2" id="KW-1185">Reference proteome</keyword>
<comment type="caution">
    <text evidence="1">The sequence shown here is derived from an EMBL/GenBank/DDBJ whole genome shotgun (WGS) entry which is preliminary data.</text>
</comment>
<organism evidence="1 2">
    <name type="scientific">Alkalimonas cellulosilytica</name>
    <dbReference type="NCBI Taxonomy" id="3058395"/>
    <lineage>
        <taxon>Bacteria</taxon>
        <taxon>Pseudomonadati</taxon>
        <taxon>Pseudomonadota</taxon>
        <taxon>Gammaproteobacteria</taxon>
        <taxon>Alkalimonas</taxon>
    </lineage>
</organism>
<dbReference type="EMBL" id="JAUHLI010000020">
    <property type="protein sequence ID" value="MEE2003029.1"/>
    <property type="molecule type" value="Genomic_DNA"/>
</dbReference>
<proteinExistence type="predicted"/>
<gene>
    <name evidence="1" type="ORF">QWY20_16340</name>
</gene>